<feature type="domain" description="ILCR1 Ig-like" evidence="6">
    <location>
        <begin position="244"/>
        <end position="359"/>
    </location>
</feature>
<sequence length="381" mass="42606">MFPLLLVVLFCLTAPVLTEPYNSTTDDVTLLLASEETPTRSPRPVTKQRKMVESATPSEDPLWVTDCSEPLNKDISCSVNIVGCSDNVFGYVEPGAEPPRAHDVRIASTIKVMGANRIDKRKHRLHVDVSWQVPHLDTSRALKAFKLYVNGPDGRNTCFVFNVTQQHTPNEEDNVSPRYRFSSNTLFEFGASYTVTIVSLPISRKRAPKVSSTSQMPDDPDQAPTKLIKTPEEICTGKSNPQASKWAASYRKIFLFSAIRMIQIEFLAAPPQYCFEEYEIRLLDSSGIVMLQSAIIPKSDLRTEFINGRNVQFGEYNFTDIELDTLLIPSVIPIETAHDGRCLCETENGCSCLAADWKPVKLARDPIRPGVILVMVVSDYQ</sequence>
<evidence type="ECO:0000259" key="6">
    <source>
        <dbReference type="Pfam" id="PF23608"/>
    </source>
</evidence>
<comment type="subcellular location">
    <subcellularLocation>
        <location evidence="1">Cell membrane</location>
        <topology evidence="1">Single-pass type I membrane protein</topology>
    </subcellularLocation>
</comment>
<keyword evidence="7" id="KW-1185">Reference proteome</keyword>
<keyword evidence="2" id="KW-1003">Cell membrane</keyword>
<name>A0A1I7UZD0_9PELO</name>
<dbReference type="STRING" id="1561998.A0A1I7UZD0"/>
<dbReference type="GO" id="GO:0005886">
    <property type="term" value="C:plasma membrane"/>
    <property type="evidence" value="ECO:0007669"/>
    <property type="project" value="UniProtKB-SubCell"/>
</dbReference>
<dbReference type="InterPro" id="IPR039465">
    <property type="entry name" value="IL-17_rcpt-like"/>
</dbReference>
<dbReference type="GO" id="GO:0030368">
    <property type="term" value="F:interleukin-17 receptor activity"/>
    <property type="evidence" value="ECO:0007669"/>
    <property type="project" value="InterPro"/>
</dbReference>
<dbReference type="AlphaFoldDB" id="A0A1I7UZD0"/>
<feature type="region of interest" description="Disordered" evidence="4">
    <location>
        <begin position="33"/>
        <end position="55"/>
    </location>
</feature>
<protein>
    <submittedName>
        <fullName evidence="8">Reelin domain-containing protein</fullName>
    </submittedName>
</protein>
<keyword evidence="3 5" id="KW-0732">Signal</keyword>
<dbReference type="InterPro" id="IPR057066">
    <property type="entry name" value="Ig_ILCR1"/>
</dbReference>
<accession>A0A1I7UZD0</accession>
<evidence type="ECO:0000313" key="8">
    <source>
        <dbReference type="WBParaSite" id="Csp11.Scaffold630.g20857.t2"/>
    </source>
</evidence>
<evidence type="ECO:0000256" key="2">
    <source>
        <dbReference type="ARBA" id="ARBA00022475"/>
    </source>
</evidence>
<evidence type="ECO:0000256" key="5">
    <source>
        <dbReference type="SAM" id="SignalP"/>
    </source>
</evidence>
<dbReference type="Proteomes" id="UP000095282">
    <property type="component" value="Unplaced"/>
</dbReference>
<dbReference type="Pfam" id="PF23608">
    <property type="entry name" value="Ig_ILCR1"/>
    <property type="match status" value="1"/>
</dbReference>
<evidence type="ECO:0000256" key="4">
    <source>
        <dbReference type="SAM" id="MobiDB-lite"/>
    </source>
</evidence>
<dbReference type="InterPro" id="IPR038683">
    <property type="entry name" value="IL17RA/B_FnIII-like_1_sf"/>
</dbReference>
<evidence type="ECO:0000256" key="1">
    <source>
        <dbReference type="ARBA" id="ARBA00004251"/>
    </source>
</evidence>
<dbReference type="PANTHER" id="PTHR15583:SF20">
    <property type="entry name" value="INTERLEUKIN CYTOKINE RECEPTOR-RELATED PROTEIN 1"/>
    <property type="match status" value="1"/>
</dbReference>
<dbReference type="eggNOG" id="ENOG502RCG0">
    <property type="taxonomic scope" value="Eukaryota"/>
</dbReference>
<dbReference type="PANTHER" id="PTHR15583">
    <property type="entry name" value="INTERLEUKIN-17 RECEPTOR"/>
    <property type="match status" value="1"/>
</dbReference>
<evidence type="ECO:0000313" key="7">
    <source>
        <dbReference type="Proteomes" id="UP000095282"/>
    </source>
</evidence>
<proteinExistence type="predicted"/>
<keyword evidence="2" id="KW-0472">Membrane</keyword>
<reference evidence="8" key="1">
    <citation type="submission" date="2016-11" db="UniProtKB">
        <authorList>
            <consortium name="WormBaseParasite"/>
        </authorList>
    </citation>
    <scope>IDENTIFICATION</scope>
</reference>
<organism evidence="7 8">
    <name type="scientific">Caenorhabditis tropicalis</name>
    <dbReference type="NCBI Taxonomy" id="1561998"/>
    <lineage>
        <taxon>Eukaryota</taxon>
        <taxon>Metazoa</taxon>
        <taxon>Ecdysozoa</taxon>
        <taxon>Nematoda</taxon>
        <taxon>Chromadorea</taxon>
        <taxon>Rhabditida</taxon>
        <taxon>Rhabditina</taxon>
        <taxon>Rhabditomorpha</taxon>
        <taxon>Rhabditoidea</taxon>
        <taxon>Rhabditidae</taxon>
        <taxon>Peloderinae</taxon>
        <taxon>Caenorhabditis</taxon>
    </lineage>
</organism>
<dbReference type="Pfam" id="PF25519">
    <property type="entry name" value="ILCR1_N"/>
    <property type="match status" value="1"/>
</dbReference>
<dbReference type="Gene3D" id="2.60.40.2160">
    <property type="entry name" value="Interleukin-17 receptor A/B, fibronectin-III-like domain 1"/>
    <property type="match status" value="1"/>
</dbReference>
<feature type="signal peptide" evidence="5">
    <location>
        <begin position="1"/>
        <end position="18"/>
    </location>
</feature>
<dbReference type="WBParaSite" id="Csp11.Scaffold630.g20857.t2">
    <property type="protein sequence ID" value="Csp11.Scaffold630.g20857.t2"/>
    <property type="gene ID" value="Csp11.Scaffold630.g20857"/>
</dbReference>
<evidence type="ECO:0000256" key="3">
    <source>
        <dbReference type="ARBA" id="ARBA00022729"/>
    </source>
</evidence>
<feature type="chain" id="PRO_5009309698" evidence="5">
    <location>
        <begin position="19"/>
        <end position="381"/>
    </location>
</feature>